<proteinExistence type="predicted"/>
<reference evidence="1" key="1">
    <citation type="journal article" date="2019" name="Sci. Rep.">
        <title>Draft genome of Tanacetum cinerariifolium, the natural source of mosquito coil.</title>
        <authorList>
            <person name="Yamashiro T."/>
            <person name="Shiraishi A."/>
            <person name="Satake H."/>
            <person name="Nakayama K."/>
        </authorList>
    </citation>
    <scope>NUCLEOTIDE SEQUENCE</scope>
</reference>
<evidence type="ECO:0000313" key="1">
    <source>
        <dbReference type="EMBL" id="GEU47702.1"/>
    </source>
</evidence>
<sequence>MKYCENKDDNFTNLKTEYPAKVFNDTSDAALSCEPTISPLVNNEIYFKISFDESDDENYMVFFDEISFSCKITYIDNLKIDYEDDNDKVNMPSSLSTEPTFGYIDDLDFLKDFENEFPAIAYNDLKSKSDPLIETSVNMAPLPHRDLRHPWLRYQVKGYDEGIVHSYKKRLEKIWGRSVNWVHVLDFAGLTDGMRQTLRDKLSMVYTWDDGHAVLTSHTWRRSFEIRGSLVRKLMLEFFSPYRLSDIEIGLDVADSLCFHLDEAKRRMTMIACSVSGKGSTYLGMLGRKNGVRLFGGYFIGRLVAHFKLVSDQGLRGLSVVSSKLPLIDLHELERLNICSRFGDTWAWVASGPERQPDAAASVPRALRMLLQLMRMHELRQSVIGLRGVVERSITKQTRVSIWMISCMTQFMDASGRTFQAFDSTLVGSSWLSYQRHVRPRTSDAITSTTPHTDDQPDP</sequence>
<gene>
    <name evidence="1" type="ORF">Tci_019680</name>
</gene>
<dbReference type="EMBL" id="BKCJ010002311">
    <property type="protein sequence ID" value="GEU47702.1"/>
    <property type="molecule type" value="Genomic_DNA"/>
</dbReference>
<dbReference type="AlphaFoldDB" id="A0A699GKS7"/>
<comment type="caution">
    <text evidence="1">The sequence shown here is derived from an EMBL/GenBank/DDBJ whole genome shotgun (WGS) entry which is preliminary data.</text>
</comment>
<organism evidence="1">
    <name type="scientific">Tanacetum cinerariifolium</name>
    <name type="common">Dalmatian daisy</name>
    <name type="synonym">Chrysanthemum cinerariifolium</name>
    <dbReference type="NCBI Taxonomy" id="118510"/>
    <lineage>
        <taxon>Eukaryota</taxon>
        <taxon>Viridiplantae</taxon>
        <taxon>Streptophyta</taxon>
        <taxon>Embryophyta</taxon>
        <taxon>Tracheophyta</taxon>
        <taxon>Spermatophyta</taxon>
        <taxon>Magnoliopsida</taxon>
        <taxon>eudicotyledons</taxon>
        <taxon>Gunneridae</taxon>
        <taxon>Pentapetalae</taxon>
        <taxon>asterids</taxon>
        <taxon>campanulids</taxon>
        <taxon>Asterales</taxon>
        <taxon>Asteraceae</taxon>
        <taxon>Asteroideae</taxon>
        <taxon>Anthemideae</taxon>
        <taxon>Anthemidinae</taxon>
        <taxon>Tanacetum</taxon>
    </lineage>
</organism>
<protein>
    <submittedName>
        <fullName evidence="1">Uncharacterized protein</fullName>
    </submittedName>
</protein>
<name>A0A699GKS7_TANCI</name>
<accession>A0A699GKS7</accession>